<dbReference type="Proteomes" id="UP000887579">
    <property type="component" value="Unplaced"/>
</dbReference>
<name>A0AC34G8P2_9BILA</name>
<proteinExistence type="predicted"/>
<sequence length="437" mass="49071">VVFVMTGDCGDRDHVGYQVFDRIASASFGQVFHLQKSQVTQILEYVRHSVSQRKVHLLYEVRETGRSNTNEIPVDSHMSELALSLAITPTIDDKLLDLVVIDPHNKEHNMQAFVNENTTVNLNTVKLIRIKDPIPGIWKVKTASKNRNTLRVFGHGDVDFKYGFTSVQNQNQRIELTQPHFKYGFSSVQNQNQRIELTQPRPFANQNAYLWVNMTGLDSPGIVERISMVDYQGKEIFGSKAIVARHNPSLYVVGPFLPPKKNAFFFVRVEGIDDKDYKFIRIAPVATSSMEPSGPKASMLPVTPATLHKGVNLTCNIESSTEYQVRWRHGDQQLTPVPLMFPHSDTAVWPISRVTTSSAGRYFCDVTSAIGNHSAHTDLDTFEPPPEIVSLRNATAILGTPAIMHCQTQTQGARYTWYRNGFPIARGHGTVCFLMGN</sequence>
<reference evidence="2" key="1">
    <citation type="submission" date="2022-11" db="UniProtKB">
        <authorList>
            <consortium name="WormBaseParasite"/>
        </authorList>
    </citation>
    <scope>IDENTIFICATION</scope>
</reference>
<evidence type="ECO:0000313" key="1">
    <source>
        <dbReference type="Proteomes" id="UP000887579"/>
    </source>
</evidence>
<organism evidence="1 2">
    <name type="scientific">Panagrolaimus sp. ES5</name>
    <dbReference type="NCBI Taxonomy" id="591445"/>
    <lineage>
        <taxon>Eukaryota</taxon>
        <taxon>Metazoa</taxon>
        <taxon>Ecdysozoa</taxon>
        <taxon>Nematoda</taxon>
        <taxon>Chromadorea</taxon>
        <taxon>Rhabditida</taxon>
        <taxon>Tylenchina</taxon>
        <taxon>Panagrolaimomorpha</taxon>
        <taxon>Panagrolaimoidea</taxon>
        <taxon>Panagrolaimidae</taxon>
        <taxon>Panagrolaimus</taxon>
    </lineage>
</organism>
<dbReference type="WBParaSite" id="ES5_v2.g26121.t1">
    <property type="protein sequence ID" value="ES5_v2.g26121.t1"/>
    <property type="gene ID" value="ES5_v2.g26121"/>
</dbReference>
<protein>
    <submittedName>
        <fullName evidence="2">Ig-like domain-containing protein</fullName>
    </submittedName>
</protein>
<accession>A0AC34G8P2</accession>
<evidence type="ECO:0000313" key="2">
    <source>
        <dbReference type="WBParaSite" id="ES5_v2.g26121.t1"/>
    </source>
</evidence>